<dbReference type="EMBL" id="JAMTCK010000014">
    <property type="protein sequence ID" value="MCP2168431.1"/>
    <property type="molecule type" value="Genomic_DNA"/>
</dbReference>
<sequence>MRFHSPRLILKSYPGLTEVLRYAQDHGWSVVADSPADPAAFEHRRVVWRRHRDGTLEIHYGADVVTENAYVFASGGGPGLTRSLAGMLADNLDVWTLDDLVEIAAGPGGDIRPDMLVRVVMAAPHEFDGRVFALVHSALTAPEEKLRELAVWSTSINPWPQFRALLTEVAKRDRSAVIRHRATRMVAAFDAAGD</sequence>
<comment type="caution">
    <text evidence="1">The sequence shown here is derived from an EMBL/GenBank/DDBJ whole genome shotgun (WGS) entry which is preliminary data.</text>
</comment>
<reference evidence="1" key="1">
    <citation type="submission" date="2022-06" db="EMBL/GenBank/DDBJ databases">
        <title>Genomic Encyclopedia of Archaeal and Bacterial Type Strains, Phase II (KMG-II): from individual species to whole genera.</title>
        <authorList>
            <person name="Goeker M."/>
        </authorList>
    </citation>
    <scope>NUCLEOTIDE SEQUENCE</scope>
    <source>
        <strain evidence="1">DSM 43935</strain>
    </source>
</reference>
<dbReference type="Proteomes" id="UP001206128">
    <property type="component" value="Unassembled WGS sequence"/>
</dbReference>
<dbReference type="RefSeq" id="WP_253776289.1">
    <property type="nucleotide sequence ID" value="NZ_JAMTCK010000014.1"/>
</dbReference>
<proteinExistence type="predicted"/>
<keyword evidence="2" id="KW-1185">Reference proteome</keyword>
<evidence type="ECO:0000313" key="2">
    <source>
        <dbReference type="Proteomes" id="UP001206128"/>
    </source>
</evidence>
<accession>A0AAE3GHR9</accession>
<dbReference type="AlphaFoldDB" id="A0AAE3GHR9"/>
<gene>
    <name evidence="1" type="ORF">LX83_005309</name>
</gene>
<evidence type="ECO:0000313" key="1">
    <source>
        <dbReference type="EMBL" id="MCP2168431.1"/>
    </source>
</evidence>
<organism evidence="1 2">
    <name type="scientific">Goodfellowiella coeruleoviolacea</name>
    <dbReference type="NCBI Taxonomy" id="334858"/>
    <lineage>
        <taxon>Bacteria</taxon>
        <taxon>Bacillati</taxon>
        <taxon>Actinomycetota</taxon>
        <taxon>Actinomycetes</taxon>
        <taxon>Pseudonocardiales</taxon>
        <taxon>Pseudonocardiaceae</taxon>
        <taxon>Goodfellowiella</taxon>
    </lineage>
</organism>
<protein>
    <submittedName>
        <fullName evidence="1">Uncharacterized protein</fullName>
    </submittedName>
</protein>
<name>A0AAE3GHR9_9PSEU</name>